<keyword evidence="1" id="KW-0812">Transmembrane</keyword>
<keyword evidence="1" id="KW-1133">Transmembrane helix</keyword>
<sequence length="130" mass="12797">MARTIPRSAAILLAVEAVGIVALAGWQAVALAGADTIDPVSSIALIVLTVIGAAAVGAFAAATWAGRSWGRSGGVVTQLLVLAVALGAVTGAFPHPEIALALTVPAALGLILIFLAARAAHRDEGSQAEG</sequence>
<reference evidence="2" key="1">
    <citation type="submission" date="2021-03" db="EMBL/GenBank/DDBJ databases">
        <title>Microbacterium sp. nov., a novel actinobacterium isolated from cow dung.</title>
        <authorList>
            <person name="Zhang L."/>
        </authorList>
    </citation>
    <scope>NUCLEOTIDE SEQUENCE</scope>
    <source>
        <strain evidence="2">NEAU-LLB</strain>
    </source>
</reference>
<feature type="transmembrane region" description="Helical" evidence="1">
    <location>
        <begin position="42"/>
        <end position="62"/>
    </location>
</feature>
<gene>
    <name evidence="2" type="ORF">J5V96_00950</name>
</gene>
<keyword evidence="2" id="KW-0808">Transferase</keyword>
<keyword evidence="2" id="KW-0418">Kinase</keyword>
<proteinExistence type="predicted"/>
<comment type="caution">
    <text evidence="2">The sequence shown here is derived from an EMBL/GenBank/DDBJ whole genome shotgun (WGS) entry which is preliminary data.</text>
</comment>
<dbReference type="RefSeq" id="WP_208499546.1">
    <property type="nucleotide sequence ID" value="NZ_JAGFOA010000001.1"/>
</dbReference>
<evidence type="ECO:0000256" key="1">
    <source>
        <dbReference type="SAM" id="Phobius"/>
    </source>
</evidence>
<organism evidence="2 3">
    <name type="scientific">Microbacterium stercoris</name>
    <dbReference type="NCBI Taxonomy" id="2820289"/>
    <lineage>
        <taxon>Bacteria</taxon>
        <taxon>Bacillati</taxon>
        <taxon>Actinomycetota</taxon>
        <taxon>Actinomycetes</taxon>
        <taxon>Micrococcales</taxon>
        <taxon>Microbacteriaceae</taxon>
        <taxon>Microbacterium</taxon>
    </lineage>
</organism>
<feature type="transmembrane region" description="Helical" evidence="1">
    <location>
        <begin position="74"/>
        <end position="93"/>
    </location>
</feature>
<keyword evidence="3" id="KW-1185">Reference proteome</keyword>
<feature type="transmembrane region" description="Helical" evidence="1">
    <location>
        <begin position="99"/>
        <end position="117"/>
    </location>
</feature>
<protein>
    <submittedName>
        <fullName evidence="2">Histidine kinase</fullName>
    </submittedName>
</protein>
<dbReference type="AlphaFoldDB" id="A0A939QG12"/>
<evidence type="ECO:0000313" key="3">
    <source>
        <dbReference type="Proteomes" id="UP000680132"/>
    </source>
</evidence>
<keyword evidence="1" id="KW-0472">Membrane</keyword>
<dbReference type="GO" id="GO:0016301">
    <property type="term" value="F:kinase activity"/>
    <property type="evidence" value="ECO:0007669"/>
    <property type="project" value="UniProtKB-KW"/>
</dbReference>
<name>A0A939QG12_9MICO</name>
<dbReference type="Proteomes" id="UP000680132">
    <property type="component" value="Unassembled WGS sequence"/>
</dbReference>
<evidence type="ECO:0000313" key="2">
    <source>
        <dbReference type="EMBL" id="MBO3662073.1"/>
    </source>
</evidence>
<dbReference type="EMBL" id="JAGFOA010000001">
    <property type="protein sequence ID" value="MBO3662073.1"/>
    <property type="molecule type" value="Genomic_DNA"/>
</dbReference>
<accession>A0A939QG12</accession>